<dbReference type="SUPFAM" id="SSF48295">
    <property type="entry name" value="TrpR-like"/>
    <property type="match status" value="1"/>
</dbReference>
<dbReference type="GO" id="GO:0005524">
    <property type="term" value="F:ATP binding"/>
    <property type="evidence" value="ECO:0007669"/>
    <property type="project" value="InterPro"/>
</dbReference>
<dbReference type="Pfam" id="PF08299">
    <property type="entry name" value="Bac_DnaA_C"/>
    <property type="match status" value="1"/>
</dbReference>
<dbReference type="CDD" id="cd06571">
    <property type="entry name" value="Bac_DnaA_C"/>
    <property type="match status" value="1"/>
</dbReference>
<dbReference type="SMART" id="SM00760">
    <property type="entry name" value="Bac_DnaA_C"/>
    <property type="match status" value="1"/>
</dbReference>
<dbReference type="GO" id="GO:0006270">
    <property type="term" value="P:DNA replication initiation"/>
    <property type="evidence" value="ECO:0007669"/>
    <property type="project" value="InterPro"/>
</dbReference>
<proteinExistence type="predicted"/>
<evidence type="ECO:0000259" key="1">
    <source>
        <dbReference type="SMART" id="SM00760"/>
    </source>
</evidence>
<dbReference type="InterPro" id="IPR010921">
    <property type="entry name" value="Trp_repressor/repl_initiator"/>
</dbReference>
<organism evidence="2 3">
    <name type="scientific">Aureimonas ureilytica</name>
    <dbReference type="NCBI Taxonomy" id="401562"/>
    <lineage>
        <taxon>Bacteria</taxon>
        <taxon>Pseudomonadati</taxon>
        <taxon>Pseudomonadota</taxon>
        <taxon>Alphaproteobacteria</taxon>
        <taxon>Hyphomicrobiales</taxon>
        <taxon>Aurantimonadaceae</taxon>
        <taxon>Aureimonas</taxon>
    </lineage>
</organism>
<dbReference type="EMBL" id="LDQA01000028">
    <property type="protein sequence ID" value="KTR05171.1"/>
    <property type="molecule type" value="Genomic_DNA"/>
</dbReference>
<comment type="caution">
    <text evidence="2">The sequence shown here is derived from an EMBL/GenBank/DDBJ whole genome shotgun (WGS) entry which is preliminary data.</text>
</comment>
<dbReference type="GO" id="GO:0006275">
    <property type="term" value="P:regulation of DNA replication"/>
    <property type="evidence" value="ECO:0007669"/>
    <property type="project" value="InterPro"/>
</dbReference>
<dbReference type="AlphaFoldDB" id="A0A175RP14"/>
<keyword evidence="3" id="KW-1185">Reference proteome</keyword>
<feature type="domain" description="Chromosomal replication initiator DnaA C-terminal" evidence="1">
    <location>
        <begin position="11"/>
        <end position="80"/>
    </location>
</feature>
<evidence type="ECO:0000313" key="2">
    <source>
        <dbReference type="EMBL" id="KTR05171.1"/>
    </source>
</evidence>
<evidence type="ECO:0000313" key="3">
    <source>
        <dbReference type="Proteomes" id="UP000078529"/>
    </source>
</evidence>
<dbReference type="InterPro" id="IPR013159">
    <property type="entry name" value="DnaA_C"/>
</dbReference>
<reference evidence="2 3" key="1">
    <citation type="journal article" date="2016" name="Front. Microbiol.">
        <title>Genomic Resource of Rice Seed Associated Bacteria.</title>
        <authorList>
            <person name="Midha S."/>
            <person name="Bansal K."/>
            <person name="Sharma S."/>
            <person name="Kumar N."/>
            <person name="Patil P.P."/>
            <person name="Chaudhry V."/>
            <person name="Patil P.B."/>
        </authorList>
    </citation>
    <scope>NUCLEOTIDE SEQUENCE [LARGE SCALE GENOMIC DNA]</scope>
    <source>
        <strain evidence="2 3">NS365</strain>
    </source>
</reference>
<dbReference type="Proteomes" id="UP000078529">
    <property type="component" value="Unassembled WGS sequence"/>
</dbReference>
<accession>A0A175RP14</accession>
<protein>
    <recommendedName>
        <fullName evidence="1">Chromosomal replication initiator DnaA C-terminal domain-containing protein</fullName>
    </recommendedName>
</protein>
<dbReference type="Gene3D" id="1.10.1750.10">
    <property type="match status" value="1"/>
</dbReference>
<sequence>MPIPPQQQRLQCQVSAEIVSAFFGIAAPDILSPRRARADIAHARHTAIYLAHVAFQLPLVFVAKGFGRDRTSVAYALQRIEDERDDPDFDRLLTRMEQLSRACRQLTLPGEHGEGF</sequence>
<name>A0A175RP14_9HYPH</name>
<dbReference type="GO" id="GO:0043565">
    <property type="term" value="F:sequence-specific DNA binding"/>
    <property type="evidence" value="ECO:0007669"/>
    <property type="project" value="InterPro"/>
</dbReference>
<dbReference type="PATRIC" id="fig|401562.4.peg.2415"/>
<gene>
    <name evidence="2" type="ORF">NS365_13155</name>
</gene>